<reference evidence="1" key="1">
    <citation type="submission" date="2023-03" db="EMBL/GenBank/DDBJ databases">
        <title>Massive genome expansion in bonnet fungi (Mycena s.s.) driven by repeated elements and novel gene families across ecological guilds.</title>
        <authorList>
            <consortium name="Lawrence Berkeley National Laboratory"/>
            <person name="Harder C.B."/>
            <person name="Miyauchi S."/>
            <person name="Viragh M."/>
            <person name="Kuo A."/>
            <person name="Thoen E."/>
            <person name="Andreopoulos B."/>
            <person name="Lu D."/>
            <person name="Skrede I."/>
            <person name="Drula E."/>
            <person name="Henrissat B."/>
            <person name="Morin E."/>
            <person name="Kohler A."/>
            <person name="Barry K."/>
            <person name="LaButti K."/>
            <person name="Morin E."/>
            <person name="Salamov A."/>
            <person name="Lipzen A."/>
            <person name="Mereny Z."/>
            <person name="Hegedus B."/>
            <person name="Baldrian P."/>
            <person name="Stursova M."/>
            <person name="Weitz H."/>
            <person name="Taylor A."/>
            <person name="Grigoriev I.V."/>
            <person name="Nagy L.G."/>
            <person name="Martin F."/>
            <person name="Kauserud H."/>
        </authorList>
    </citation>
    <scope>NUCLEOTIDE SEQUENCE</scope>
    <source>
        <strain evidence="1">CBHHK188m</strain>
    </source>
</reference>
<proteinExistence type="predicted"/>
<evidence type="ECO:0000313" key="1">
    <source>
        <dbReference type="EMBL" id="KAJ7763638.1"/>
    </source>
</evidence>
<comment type="caution">
    <text evidence="1">The sequence shown here is derived from an EMBL/GenBank/DDBJ whole genome shotgun (WGS) entry which is preliminary data.</text>
</comment>
<protein>
    <recommendedName>
        <fullName evidence="3">F-box domain-containing protein</fullName>
    </recommendedName>
</protein>
<accession>A0AAD7NJN1</accession>
<dbReference type="EMBL" id="JARJLG010000040">
    <property type="protein sequence ID" value="KAJ7763638.1"/>
    <property type="molecule type" value="Genomic_DNA"/>
</dbReference>
<gene>
    <name evidence="1" type="ORF">DFH07DRAFT_939266</name>
</gene>
<dbReference type="AlphaFoldDB" id="A0AAD7NJN1"/>
<evidence type="ECO:0008006" key="3">
    <source>
        <dbReference type="Google" id="ProtNLM"/>
    </source>
</evidence>
<evidence type="ECO:0000313" key="2">
    <source>
        <dbReference type="Proteomes" id="UP001215280"/>
    </source>
</evidence>
<name>A0AAD7NJN1_9AGAR</name>
<sequence length="468" mass="53618">MNPEPTSSHCLCPATASSTNQMNIQNFRLRLRLSEIEAQLLQFGDETHPRRGENSRLRKERRRCLLEEMTAIQRSLDLIIYPILFIPAEITSEIFLRCLPNEPTKPSASIAPMLLTAICRTWRSLALGDPRLWSTLKVDTRHANRLSNLIPEWLLRAGNMLSSLHIQLPNTDSRYFDSYFHDGSEGFACNPSSSLFTDSWGRLTSFRGDSFSLEECVELLRRAEWLVRCEFHELMTDPDHMPSDLTPLLLPNMRHFAIRATLEEYDTDCLKTIVDLLILPELRSVDIFCTPHCFDILSPSVLSFIQRAPHIRECTICLYEYDAEPYEDTVITAILAVLGVIPGLTTLALHLDWENGVFAILDRIKTSNTFLSRIQTLIFSVCRDVDEGEWSSEYTRKIMDALASRSQPRPGVSQLLRFRLDFPSLNPDEEDEDHSDDDVDEQLFKLQTLKKNGMEIYIGPLARVLPRA</sequence>
<organism evidence="1 2">
    <name type="scientific">Mycena maculata</name>
    <dbReference type="NCBI Taxonomy" id="230809"/>
    <lineage>
        <taxon>Eukaryota</taxon>
        <taxon>Fungi</taxon>
        <taxon>Dikarya</taxon>
        <taxon>Basidiomycota</taxon>
        <taxon>Agaricomycotina</taxon>
        <taxon>Agaricomycetes</taxon>
        <taxon>Agaricomycetidae</taxon>
        <taxon>Agaricales</taxon>
        <taxon>Marasmiineae</taxon>
        <taxon>Mycenaceae</taxon>
        <taxon>Mycena</taxon>
    </lineage>
</organism>
<keyword evidence="2" id="KW-1185">Reference proteome</keyword>
<dbReference type="Proteomes" id="UP001215280">
    <property type="component" value="Unassembled WGS sequence"/>
</dbReference>